<name>M3I6S4_LEPIR</name>
<proteinExistence type="predicted"/>
<evidence type="ECO:0000313" key="1">
    <source>
        <dbReference type="EMBL" id="EMG11562.1"/>
    </source>
</evidence>
<dbReference type="BioCyc" id="LINT1001599:G11K9-5533-MONOMER"/>
<organism evidence="1 2">
    <name type="scientific">Leptospira interrogans serovar Grippotyphosa str. LT2186</name>
    <dbReference type="NCBI Taxonomy" id="1001599"/>
    <lineage>
        <taxon>Bacteria</taxon>
        <taxon>Pseudomonadati</taxon>
        <taxon>Spirochaetota</taxon>
        <taxon>Spirochaetia</taxon>
        <taxon>Leptospirales</taxon>
        <taxon>Leptospiraceae</taxon>
        <taxon>Leptospira</taxon>
    </lineage>
</organism>
<protein>
    <submittedName>
        <fullName evidence="1">Uncharacterized protein</fullName>
    </submittedName>
</protein>
<comment type="caution">
    <text evidence="1">The sequence shown here is derived from an EMBL/GenBank/DDBJ whole genome shotgun (WGS) entry which is preliminary data.</text>
</comment>
<gene>
    <name evidence="1" type="ORF">LEP1GSC151_0130</name>
</gene>
<dbReference type="Proteomes" id="UP000011776">
    <property type="component" value="Unassembled WGS sequence"/>
</dbReference>
<dbReference type="EMBL" id="AFME02000157">
    <property type="protein sequence ID" value="EMG11562.1"/>
    <property type="molecule type" value="Genomic_DNA"/>
</dbReference>
<reference evidence="1 2" key="1">
    <citation type="submission" date="2013-02" db="EMBL/GenBank/DDBJ databases">
        <authorList>
            <person name="Harkins D.M."/>
            <person name="Durkin A.S."/>
            <person name="Brinkac L.M."/>
            <person name="Haft D.H."/>
            <person name="Selengut J.D."/>
            <person name="Sanka R."/>
            <person name="DePew J."/>
            <person name="Purushe J."/>
            <person name="Tulsiani S.M."/>
            <person name="Graham G.C."/>
            <person name="Burns M.-A."/>
            <person name="Dohnt M.F."/>
            <person name="Smythe L.D."/>
            <person name="McKay D.B."/>
            <person name="Craig S.B."/>
            <person name="Vinetz J.M."/>
            <person name="Sutton G.G."/>
            <person name="Nierman W.C."/>
            <person name="Fouts D.E."/>
        </authorList>
    </citation>
    <scope>NUCLEOTIDE SEQUENCE [LARGE SCALE GENOMIC DNA]</scope>
    <source>
        <strain evidence="1 2">LT2186</strain>
    </source>
</reference>
<accession>M3I6S4</accession>
<evidence type="ECO:0000313" key="2">
    <source>
        <dbReference type="Proteomes" id="UP000011776"/>
    </source>
</evidence>
<dbReference type="AlphaFoldDB" id="M3I6S4"/>
<sequence length="133" mass="15453">MPILPVHILGFIGNQRSDAIKDLSHGIIREEDWIQNDQMKRYLNDLYFGELDDVNATQIYSLVTKTESKWSSWIGDGIVEKPSLTLLSDKVYRKKSNPESRVHCLFETSHYQVMAHPQTSRILRGTLNDRMNF</sequence>